<feature type="domain" description="IF rod" evidence="4">
    <location>
        <begin position="167"/>
        <end position="478"/>
    </location>
</feature>
<dbReference type="Gene3D" id="1.20.5.500">
    <property type="entry name" value="Single helix bin"/>
    <property type="match status" value="1"/>
</dbReference>
<organism evidence="5 6">
    <name type="scientific">Sparus aurata</name>
    <name type="common">Gilthead sea bream</name>
    <dbReference type="NCBI Taxonomy" id="8175"/>
    <lineage>
        <taxon>Eukaryota</taxon>
        <taxon>Metazoa</taxon>
        <taxon>Chordata</taxon>
        <taxon>Craniata</taxon>
        <taxon>Vertebrata</taxon>
        <taxon>Euteleostomi</taxon>
        <taxon>Actinopterygii</taxon>
        <taxon>Neopterygii</taxon>
        <taxon>Teleostei</taxon>
        <taxon>Neoteleostei</taxon>
        <taxon>Acanthomorphata</taxon>
        <taxon>Eupercaria</taxon>
        <taxon>Spariformes</taxon>
        <taxon>Sparidae</taxon>
        <taxon>Sparus</taxon>
    </lineage>
</organism>
<keyword evidence="2 3" id="KW-0175">Coiled coil</keyword>
<evidence type="ECO:0000313" key="6">
    <source>
        <dbReference type="Proteomes" id="UP000472265"/>
    </source>
</evidence>
<evidence type="ECO:0000313" key="5">
    <source>
        <dbReference type="Ensembl" id="ENSSAUP00010005629.1"/>
    </source>
</evidence>
<dbReference type="InterPro" id="IPR002957">
    <property type="entry name" value="Keratin_I"/>
</dbReference>
<dbReference type="Gene3D" id="1.20.5.170">
    <property type="match status" value="1"/>
</dbReference>
<reference evidence="5" key="2">
    <citation type="submission" date="2025-08" db="UniProtKB">
        <authorList>
            <consortium name="Ensembl"/>
        </authorList>
    </citation>
    <scope>IDENTIFICATION</scope>
</reference>
<keyword evidence="1" id="KW-0403">Intermediate filament</keyword>
<dbReference type="GO" id="GO:0005198">
    <property type="term" value="F:structural molecule activity"/>
    <property type="evidence" value="ECO:0007669"/>
    <property type="project" value="InterPro"/>
</dbReference>
<dbReference type="AlphaFoldDB" id="A0A671TU92"/>
<reference evidence="5" key="3">
    <citation type="submission" date="2025-09" db="UniProtKB">
        <authorList>
            <consortium name="Ensembl"/>
        </authorList>
    </citation>
    <scope>IDENTIFICATION</scope>
</reference>
<dbReference type="GO" id="GO:0005882">
    <property type="term" value="C:intermediate filament"/>
    <property type="evidence" value="ECO:0007669"/>
    <property type="project" value="UniProtKB-KW"/>
</dbReference>
<dbReference type="PRINTS" id="PR01248">
    <property type="entry name" value="TYPE1KERATIN"/>
</dbReference>
<dbReference type="Proteomes" id="UP000472265">
    <property type="component" value="Chromosome 1"/>
</dbReference>
<dbReference type="InterPro" id="IPR039008">
    <property type="entry name" value="IF_rod_dom"/>
</dbReference>
<evidence type="ECO:0000256" key="3">
    <source>
        <dbReference type="SAM" id="Coils"/>
    </source>
</evidence>
<dbReference type="Gene3D" id="1.20.5.1160">
    <property type="entry name" value="Vasodilator-stimulated phosphoprotein"/>
    <property type="match status" value="1"/>
</dbReference>
<gene>
    <name evidence="5" type="primary">LOC115581206</name>
</gene>
<dbReference type="FunFam" id="1.20.5.500:FF:000001">
    <property type="entry name" value="Type II keratin 23"/>
    <property type="match status" value="1"/>
</dbReference>
<evidence type="ECO:0000259" key="4">
    <source>
        <dbReference type="PROSITE" id="PS51842"/>
    </source>
</evidence>
<feature type="coiled-coil region" evidence="3">
    <location>
        <begin position="404"/>
        <end position="449"/>
    </location>
</feature>
<feature type="coiled-coil region" evidence="3">
    <location>
        <begin position="235"/>
        <end position="304"/>
    </location>
</feature>
<protein>
    <submittedName>
        <fullName evidence="5">Keratin 99</fullName>
    </submittedName>
</protein>
<dbReference type="GeneTree" id="ENSGT00950000182969"/>
<proteinExistence type="predicted"/>
<dbReference type="OMA" id="EQKPHIE"/>
<dbReference type="SUPFAM" id="SSF64593">
    <property type="entry name" value="Intermediate filament protein, coiled coil region"/>
    <property type="match status" value="2"/>
</dbReference>
<evidence type="ECO:0000256" key="1">
    <source>
        <dbReference type="ARBA" id="ARBA00022754"/>
    </source>
</evidence>
<keyword evidence="6" id="KW-1185">Reference proteome</keyword>
<reference evidence="5" key="1">
    <citation type="submission" date="2021-04" db="EMBL/GenBank/DDBJ databases">
        <authorList>
            <consortium name="Wellcome Sanger Institute Data Sharing"/>
        </authorList>
    </citation>
    <scope>NUCLEOTIDE SEQUENCE [LARGE SCALE GENOMIC DNA]</scope>
</reference>
<sequence length="524" mass="58498">MFNLSPAISTKATLYTPISTNHYLHSIHCCGGGPTLSSSSQAYKNARPSAAETLLGDSPPLIITYRSPPPPDPPPVVMTSTISRKSSYSSRSISSARSVSGSASVFSLSGAMQLSGGSRFSSGSITTRAPSVYGGAGGYGTRISQSQSVFGSGSFGDYSEAAVIGNEKITMQNLNDRLASYLEKVRSLEAANKRLELQIREFYEKKAPSAGRDYTSYFATINELRAQIRRRFSENQSLNLQIDNAQLAAEDFRMKYETELSMRTNVEGDVVRLRGVRDSLTLSISDLEVQIEGLKEELVYLKSNHDEEMRLMRVQQSGNVNVEVDSTDSVDLSRVLEEMREQYEAVMVKNNLEIEKWFKAKVEALQTSIGIRTTEVKTSSSELSELKRTYQSLEISRSSAFASIQCLQQNLEEVKARYSLQLSQLQVTINTLETELQQLKVSIEHQQSEYLMLLDIKMRLELEIAEYRRLLEGEVYEKKAVVVSKVIVEEHKPHIERRVKTIVEEIVDGKVVSSSVDTQVQDIQ</sequence>
<dbReference type="InParanoid" id="A0A671TU92"/>
<dbReference type="FunFam" id="1.20.5.170:FF:000002">
    <property type="entry name" value="Type I keratin KA11"/>
    <property type="match status" value="1"/>
</dbReference>
<dbReference type="Pfam" id="PF00038">
    <property type="entry name" value="Filament"/>
    <property type="match status" value="1"/>
</dbReference>
<name>A0A671TU92_SPAAU</name>
<dbReference type="SMART" id="SM01391">
    <property type="entry name" value="Filament"/>
    <property type="match status" value="1"/>
</dbReference>
<evidence type="ECO:0000256" key="2">
    <source>
        <dbReference type="ARBA" id="ARBA00023054"/>
    </source>
</evidence>
<dbReference type="PANTHER" id="PTHR23239">
    <property type="entry name" value="INTERMEDIATE FILAMENT"/>
    <property type="match status" value="1"/>
</dbReference>
<dbReference type="PANTHER" id="PTHR23239:SF180">
    <property type="entry name" value="KERATIN, TYPE I CYTOSKELETAL 17"/>
    <property type="match status" value="1"/>
</dbReference>
<feature type="coiled-coil region" evidence="3">
    <location>
        <begin position="171"/>
        <end position="205"/>
    </location>
</feature>
<dbReference type="Ensembl" id="ENSSAUT00010006050.1">
    <property type="protein sequence ID" value="ENSSAUP00010005629.1"/>
    <property type="gene ID" value="ENSSAUG00010002863.1"/>
</dbReference>
<dbReference type="PROSITE" id="PS51842">
    <property type="entry name" value="IF_ROD_2"/>
    <property type="match status" value="1"/>
</dbReference>
<accession>A0A671TU92</accession>